<sequence>MSHVYVLVEHEEDQLSPVTGELITAARALGTVSAVVVAKDAATASSFDAELGNLGAAQVVQATAADYEQRIVTPEVDALHALAANNPAPIVLAATPTNNEIAGRLAARLGSGALVNVDGINADGTAHHTIFGGSYETSSKATGSVIYTLRPGTVTADPQPVTAAPAPFELPAATAKDVTVTSFTPAEKTARPELTSAKVVVAGGRGVGDKFADVVEPLADSLGGAVGATRDAVDEGFYDPAHQIGQTGVTVSPKLYIGLGISGAIQHTSGMQTSETIVVVNQDQDEPFFQIADLGVVGDLHEIAPALAAELTKRKEAGN</sequence>
<feature type="binding site" evidence="4">
    <location>
        <begin position="243"/>
        <end position="247"/>
    </location>
    <ligand>
        <name>FAD</name>
        <dbReference type="ChEBI" id="CHEBI:57692"/>
    </ligand>
</feature>
<reference evidence="6 7" key="1">
    <citation type="journal article" date="2015" name="Genome Announc.">
        <title>Complete Genome Sequence and Annotation of Corynebacterium singulare DSM 44357, Isolated from a Human Semen Specimen.</title>
        <authorList>
            <person name="Merten M."/>
            <person name="Brinkrolf K."/>
            <person name="Albersmeier A."/>
            <person name="Kutter Y."/>
            <person name="Ruckert C."/>
            <person name="Tauch A."/>
        </authorList>
    </citation>
    <scope>NUCLEOTIDE SEQUENCE [LARGE SCALE GENOMIC DNA]</scope>
    <source>
        <strain evidence="6">IBS B52218</strain>
    </source>
</reference>
<keyword evidence="4" id="KW-0285">Flavoprotein</keyword>
<dbReference type="KEGG" id="csx:CSING_05965"/>
<dbReference type="GO" id="GO:0033539">
    <property type="term" value="P:fatty acid beta-oxidation using acyl-CoA dehydrogenase"/>
    <property type="evidence" value="ECO:0007669"/>
    <property type="project" value="TreeGrafter"/>
</dbReference>
<dbReference type="InterPro" id="IPR029035">
    <property type="entry name" value="DHS-like_NAD/FAD-binding_dom"/>
</dbReference>
<keyword evidence="4" id="KW-0274">FAD</keyword>
<dbReference type="Pfam" id="PF00766">
    <property type="entry name" value="ETF_alpha"/>
    <property type="match status" value="1"/>
</dbReference>
<dbReference type="PIRSF" id="PIRSF000089">
    <property type="entry name" value="Electra_flavoP_a"/>
    <property type="match status" value="1"/>
</dbReference>
<comment type="function">
    <text evidence="3">The electron transfer flavoprotein serves as a specific electron acceptor for other dehydrogenases. It transfers the electrons to the main respiratory chain via ETF-ubiquinone oxidoreductase (ETF dehydrogenase).</text>
</comment>
<dbReference type="PANTHER" id="PTHR43153">
    <property type="entry name" value="ELECTRON TRANSFER FLAVOPROTEIN ALPHA"/>
    <property type="match status" value="1"/>
</dbReference>
<dbReference type="InterPro" id="IPR014731">
    <property type="entry name" value="ETF_asu_C"/>
</dbReference>
<dbReference type="SMART" id="SM00893">
    <property type="entry name" value="ETF"/>
    <property type="match status" value="1"/>
</dbReference>
<dbReference type="STRING" id="161899.CSING_05965"/>
<feature type="binding site" evidence="4">
    <location>
        <position position="281"/>
    </location>
    <ligand>
        <name>FAD</name>
        <dbReference type="ChEBI" id="CHEBI:57692"/>
    </ligand>
</feature>
<dbReference type="Gene3D" id="3.40.50.1220">
    <property type="entry name" value="TPP-binding domain"/>
    <property type="match status" value="1"/>
</dbReference>
<comment type="cofactor">
    <cofactor evidence="4">
        <name>FAD</name>
        <dbReference type="ChEBI" id="CHEBI:57692"/>
    </cofactor>
    <text evidence="4">Binds 1 FAD per dimer.</text>
</comment>
<dbReference type="GO" id="GO:0050660">
    <property type="term" value="F:flavin adenine dinucleotide binding"/>
    <property type="evidence" value="ECO:0007669"/>
    <property type="project" value="InterPro"/>
</dbReference>
<dbReference type="GO" id="GO:0009055">
    <property type="term" value="F:electron transfer activity"/>
    <property type="evidence" value="ECO:0007669"/>
    <property type="project" value="InterPro"/>
</dbReference>
<dbReference type="InterPro" id="IPR001308">
    <property type="entry name" value="ETF_a/FixB"/>
</dbReference>
<evidence type="ECO:0000313" key="6">
    <source>
        <dbReference type="EMBL" id="AJI78728.1"/>
    </source>
</evidence>
<dbReference type="RefSeq" id="WP_042530515.1">
    <property type="nucleotide sequence ID" value="NZ_CP010827.1"/>
</dbReference>
<dbReference type="InterPro" id="IPR014729">
    <property type="entry name" value="Rossmann-like_a/b/a_fold"/>
</dbReference>
<gene>
    <name evidence="6" type="primary">etfA</name>
    <name evidence="6" type="ORF">CSING_05965</name>
</gene>
<dbReference type="EMBL" id="CP010827">
    <property type="protein sequence ID" value="AJI78728.1"/>
    <property type="molecule type" value="Genomic_DNA"/>
</dbReference>
<comment type="subunit">
    <text evidence="2">Heterodimer of an alpha and a beta subunit.</text>
</comment>
<dbReference type="InterPro" id="IPR014730">
    <property type="entry name" value="ETF_a/b_N"/>
</dbReference>
<accession>A0A0B6EV70</accession>
<evidence type="ECO:0000313" key="7">
    <source>
        <dbReference type="Proteomes" id="UP000031890"/>
    </source>
</evidence>
<evidence type="ECO:0000256" key="3">
    <source>
        <dbReference type="ARBA" id="ARBA00025649"/>
    </source>
</evidence>
<dbReference type="AlphaFoldDB" id="A0A0B6EV70"/>
<dbReference type="OrthoDB" id="9770286at2"/>
<feature type="binding site" evidence="4">
    <location>
        <begin position="260"/>
        <end position="267"/>
    </location>
    <ligand>
        <name>FAD</name>
        <dbReference type="ChEBI" id="CHEBI:57692"/>
    </ligand>
</feature>
<evidence type="ECO:0000256" key="4">
    <source>
        <dbReference type="PIRSR" id="PIRSR000089-1"/>
    </source>
</evidence>
<dbReference type="SUPFAM" id="SSF52402">
    <property type="entry name" value="Adenine nucleotide alpha hydrolases-like"/>
    <property type="match status" value="1"/>
</dbReference>
<comment type="similarity">
    <text evidence="1">Belongs to the ETF alpha-subunit/FixB family.</text>
</comment>
<dbReference type="Proteomes" id="UP000031890">
    <property type="component" value="Chromosome"/>
</dbReference>
<feature type="binding site" evidence="4">
    <location>
        <position position="205"/>
    </location>
    <ligand>
        <name>FAD</name>
        <dbReference type="ChEBI" id="CHEBI:57692"/>
    </ligand>
</feature>
<dbReference type="HOGENOM" id="CLU_034178_0_1_11"/>
<dbReference type="SUPFAM" id="SSF52467">
    <property type="entry name" value="DHS-like NAD/FAD-binding domain"/>
    <property type="match status" value="1"/>
</dbReference>
<evidence type="ECO:0000256" key="2">
    <source>
        <dbReference type="ARBA" id="ARBA00011355"/>
    </source>
</evidence>
<protein>
    <submittedName>
        <fullName evidence="6">Electron transfer flavoprotein alpha subunit apoprotein</fullName>
    </submittedName>
</protein>
<proteinExistence type="inferred from homology"/>
<evidence type="ECO:0000256" key="1">
    <source>
        <dbReference type="ARBA" id="ARBA00005817"/>
    </source>
</evidence>
<dbReference type="Pfam" id="PF01012">
    <property type="entry name" value="ETF"/>
    <property type="match status" value="1"/>
</dbReference>
<organism evidence="6 7">
    <name type="scientific">Corynebacterium singulare</name>
    <dbReference type="NCBI Taxonomy" id="161899"/>
    <lineage>
        <taxon>Bacteria</taxon>
        <taxon>Bacillati</taxon>
        <taxon>Actinomycetota</taxon>
        <taxon>Actinomycetes</taxon>
        <taxon>Mycobacteriales</taxon>
        <taxon>Corynebacteriaceae</taxon>
        <taxon>Corynebacterium</taxon>
    </lineage>
</organism>
<dbReference type="Gene3D" id="3.40.50.620">
    <property type="entry name" value="HUPs"/>
    <property type="match status" value="1"/>
</dbReference>
<name>A0A0B6EV70_9CORY</name>
<feature type="binding site" evidence="4">
    <location>
        <begin position="229"/>
        <end position="230"/>
    </location>
    <ligand>
        <name>FAD</name>
        <dbReference type="ChEBI" id="CHEBI:57692"/>
    </ligand>
</feature>
<dbReference type="PANTHER" id="PTHR43153:SF1">
    <property type="entry name" value="ELECTRON TRANSFER FLAVOPROTEIN SUBUNIT ALPHA, MITOCHONDRIAL"/>
    <property type="match status" value="1"/>
</dbReference>
<feature type="domain" description="Electron transfer flavoprotein alpha/beta-subunit N-terminal" evidence="5">
    <location>
        <begin position="4"/>
        <end position="192"/>
    </location>
</feature>
<evidence type="ECO:0000259" key="5">
    <source>
        <dbReference type="SMART" id="SM00893"/>
    </source>
</evidence>